<sequence>MSAVVFALGGLAGARPRLADLDPLLRLGRRVRLQRARIGVGGVGAVVASEHTSVGFHAEGGFQHQPQRSSETPTVGAGFVVASRPAAEGEAGRALIAGLHGAASRDRRPLSLETGVGGMRLMGPATCHRGCCCAAQTSAVVPDAADLQERARPILLHSYERYLFVRGIHLTLPPIPLFITGWRDWNGVERQVALGNYLRMKSDKEK</sequence>
<dbReference type="Proteomes" id="UP000245956">
    <property type="component" value="Unassembled WGS sequence"/>
</dbReference>
<dbReference type="EMBL" id="LCWV01000004">
    <property type="protein sequence ID" value="PWI73560.1"/>
    <property type="molecule type" value="Genomic_DNA"/>
</dbReference>
<evidence type="ECO:0000313" key="1">
    <source>
        <dbReference type="EMBL" id="PWI73560.1"/>
    </source>
</evidence>
<gene>
    <name evidence="1" type="ORF">PCL_08836</name>
</gene>
<name>A0A2U3EGJ4_PURLI</name>
<accession>A0A2U3EGJ4</accession>
<organism evidence="1 2">
    <name type="scientific">Purpureocillium lilacinum</name>
    <name type="common">Paecilomyces lilacinus</name>
    <dbReference type="NCBI Taxonomy" id="33203"/>
    <lineage>
        <taxon>Eukaryota</taxon>
        <taxon>Fungi</taxon>
        <taxon>Dikarya</taxon>
        <taxon>Ascomycota</taxon>
        <taxon>Pezizomycotina</taxon>
        <taxon>Sordariomycetes</taxon>
        <taxon>Hypocreomycetidae</taxon>
        <taxon>Hypocreales</taxon>
        <taxon>Ophiocordycipitaceae</taxon>
        <taxon>Purpureocillium</taxon>
    </lineage>
</organism>
<protein>
    <submittedName>
        <fullName evidence="1">Uncharacterized protein</fullName>
    </submittedName>
</protein>
<evidence type="ECO:0000313" key="2">
    <source>
        <dbReference type="Proteomes" id="UP000245956"/>
    </source>
</evidence>
<comment type="caution">
    <text evidence="1">The sequence shown here is derived from an EMBL/GenBank/DDBJ whole genome shotgun (WGS) entry which is preliminary data.</text>
</comment>
<reference evidence="1 2" key="1">
    <citation type="journal article" date="2016" name="Front. Microbiol.">
        <title>Genome and transcriptome sequences reveal the specific parasitism of the nematophagous Purpureocillium lilacinum 36-1.</title>
        <authorList>
            <person name="Xie J."/>
            <person name="Li S."/>
            <person name="Mo C."/>
            <person name="Xiao X."/>
            <person name="Peng D."/>
            <person name="Wang G."/>
            <person name="Xiao Y."/>
        </authorList>
    </citation>
    <scope>NUCLEOTIDE SEQUENCE [LARGE SCALE GENOMIC DNA]</scope>
    <source>
        <strain evidence="1 2">36-1</strain>
    </source>
</reference>
<dbReference type="AlphaFoldDB" id="A0A2U3EGJ4"/>
<proteinExistence type="predicted"/>